<proteinExistence type="predicted"/>
<dbReference type="KEGG" id="naci:NUH88_04610"/>
<organism evidence="3 4">
    <name type="scientific">Nisaea acidiphila</name>
    <dbReference type="NCBI Taxonomy" id="1862145"/>
    <lineage>
        <taxon>Bacteria</taxon>
        <taxon>Pseudomonadati</taxon>
        <taxon>Pseudomonadota</taxon>
        <taxon>Alphaproteobacteria</taxon>
        <taxon>Rhodospirillales</taxon>
        <taxon>Thalassobaculaceae</taxon>
        <taxon>Nisaea</taxon>
    </lineage>
</organism>
<dbReference type="SUPFAM" id="SSF141371">
    <property type="entry name" value="PilZ domain-like"/>
    <property type="match status" value="1"/>
</dbReference>
<name>A0A9J7AUH1_9PROT</name>
<feature type="transmembrane region" description="Helical" evidence="1">
    <location>
        <begin position="135"/>
        <end position="153"/>
    </location>
</feature>
<keyword evidence="1" id="KW-0472">Membrane</keyword>
<keyword evidence="1" id="KW-0812">Transmembrane</keyword>
<evidence type="ECO:0000313" key="3">
    <source>
        <dbReference type="EMBL" id="UUX50975.1"/>
    </source>
</evidence>
<dbReference type="RefSeq" id="WP_257770240.1">
    <property type="nucleotide sequence ID" value="NZ_CP102480.1"/>
</dbReference>
<evidence type="ECO:0000259" key="2">
    <source>
        <dbReference type="Pfam" id="PF07238"/>
    </source>
</evidence>
<reference evidence="3" key="1">
    <citation type="submission" date="2022-08" db="EMBL/GenBank/DDBJ databases">
        <title>Nisaea acidiphila sp. nov., isolated from a marine algal debris and emended description of the genus Nisaea Urios et al. 2008.</title>
        <authorList>
            <person name="Kwon K."/>
        </authorList>
    </citation>
    <scope>NUCLEOTIDE SEQUENCE</scope>
    <source>
        <strain evidence="3">MEBiC11861</strain>
    </source>
</reference>
<dbReference type="GO" id="GO:0035438">
    <property type="term" value="F:cyclic-di-GMP binding"/>
    <property type="evidence" value="ECO:0007669"/>
    <property type="project" value="InterPro"/>
</dbReference>
<dbReference type="Proteomes" id="UP001060336">
    <property type="component" value="Chromosome"/>
</dbReference>
<feature type="domain" description="PilZ" evidence="2">
    <location>
        <begin position="12"/>
        <end position="108"/>
    </location>
</feature>
<keyword evidence="4" id="KW-1185">Reference proteome</keyword>
<dbReference type="Pfam" id="PF07238">
    <property type="entry name" value="PilZ"/>
    <property type="match status" value="1"/>
</dbReference>
<gene>
    <name evidence="3" type="ORF">NUH88_04610</name>
</gene>
<keyword evidence="1" id="KW-1133">Transmembrane helix</keyword>
<dbReference type="AlphaFoldDB" id="A0A9J7AUH1"/>
<evidence type="ECO:0000313" key="4">
    <source>
        <dbReference type="Proteomes" id="UP001060336"/>
    </source>
</evidence>
<dbReference type="InterPro" id="IPR009875">
    <property type="entry name" value="PilZ_domain"/>
</dbReference>
<accession>A0A9J7AUH1</accession>
<evidence type="ECO:0000256" key="1">
    <source>
        <dbReference type="SAM" id="Phobius"/>
    </source>
</evidence>
<dbReference type="EMBL" id="CP102480">
    <property type="protein sequence ID" value="UUX50975.1"/>
    <property type="molecule type" value="Genomic_DNA"/>
</dbReference>
<protein>
    <submittedName>
        <fullName evidence="3">PilZ domain-containing protein</fullName>
    </submittedName>
</protein>
<dbReference type="Gene3D" id="2.40.10.220">
    <property type="entry name" value="predicted glycosyltransferase like domains"/>
    <property type="match status" value="1"/>
</dbReference>
<sequence>MNAVAEAAIGQERRRHGRWSVSGAYAAVQGRKLPLIDISIGGFLARLPGEGGDVSSPLEGTIYWRGSRELIEFPFSAEIVRRLDSGESVAAQFHALEGESIDTLLRFLSAIEAERRERIEGEQRAAMRRILLRKLALWGVAGASILAALWLVWQFGLNGS</sequence>